<keyword evidence="2" id="KW-1185">Reference proteome</keyword>
<dbReference type="Proteomes" id="UP000053342">
    <property type="component" value="Unassembled WGS sequence"/>
</dbReference>
<dbReference type="GeneID" id="27363321"/>
<evidence type="ECO:0000313" key="1">
    <source>
        <dbReference type="EMBL" id="KIW36538.1"/>
    </source>
</evidence>
<evidence type="ECO:0000313" key="2">
    <source>
        <dbReference type="Proteomes" id="UP000053342"/>
    </source>
</evidence>
<dbReference type="AlphaFoldDB" id="A0A0D2CZX1"/>
<dbReference type="EMBL" id="KN847354">
    <property type="protein sequence ID" value="KIW36538.1"/>
    <property type="molecule type" value="Genomic_DNA"/>
</dbReference>
<name>A0A0D2CZX1_9EURO</name>
<dbReference type="RefSeq" id="XP_016256754.1">
    <property type="nucleotide sequence ID" value="XM_016412890.1"/>
</dbReference>
<gene>
    <name evidence="1" type="ORF">PV06_11247</name>
</gene>
<organism evidence="1 2">
    <name type="scientific">Exophiala oligosperma</name>
    <dbReference type="NCBI Taxonomy" id="215243"/>
    <lineage>
        <taxon>Eukaryota</taxon>
        <taxon>Fungi</taxon>
        <taxon>Dikarya</taxon>
        <taxon>Ascomycota</taxon>
        <taxon>Pezizomycotina</taxon>
        <taxon>Eurotiomycetes</taxon>
        <taxon>Chaetothyriomycetidae</taxon>
        <taxon>Chaetothyriales</taxon>
        <taxon>Herpotrichiellaceae</taxon>
        <taxon>Exophiala</taxon>
    </lineage>
</organism>
<sequence>MSGIEYFPAFAVAQHGYTVYLTIFDRNSCRQPEQVTVNFFSGVEDYTFVSRYSSSVSFALRAPVGVITITFYTRGEPLKFLQPSIYHTFAVVPVYIKCYSAIIAPLCYHQQLIAEELARLSGRQLARRQGNLVGEPRLHR</sequence>
<dbReference type="HOGENOM" id="CLU_1835194_0_0_1"/>
<reference evidence="1 2" key="1">
    <citation type="submission" date="2015-01" db="EMBL/GenBank/DDBJ databases">
        <title>The Genome Sequence of Exophiala oligosperma CBS72588.</title>
        <authorList>
            <consortium name="The Broad Institute Genomics Platform"/>
            <person name="Cuomo C."/>
            <person name="de Hoog S."/>
            <person name="Gorbushina A."/>
            <person name="Stielow B."/>
            <person name="Teixiera M."/>
            <person name="Abouelleil A."/>
            <person name="Chapman S.B."/>
            <person name="Priest M."/>
            <person name="Young S.K."/>
            <person name="Wortman J."/>
            <person name="Nusbaum C."/>
            <person name="Birren B."/>
        </authorList>
    </citation>
    <scope>NUCLEOTIDE SEQUENCE [LARGE SCALE GENOMIC DNA]</scope>
    <source>
        <strain evidence="1 2">CBS 72588</strain>
    </source>
</reference>
<accession>A0A0D2CZX1</accession>
<protein>
    <submittedName>
        <fullName evidence="1">Uncharacterized protein</fullName>
    </submittedName>
</protein>
<proteinExistence type="predicted"/>
<dbReference type="VEuPathDB" id="FungiDB:PV06_11247"/>